<proteinExistence type="predicted"/>
<evidence type="ECO:0000256" key="1">
    <source>
        <dbReference type="SAM" id="SignalP"/>
    </source>
</evidence>
<dbReference type="OrthoDB" id="191313at2"/>
<evidence type="ECO:0000313" key="4">
    <source>
        <dbReference type="Proteomes" id="UP000619743"/>
    </source>
</evidence>
<dbReference type="AlphaFoldDB" id="A0A8J2U1I5"/>
<feature type="signal peptide" evidence="1">
    <location>
        <begin position="1"/>
        <end position="19"/>
    </location>
</feature>
<dbReference type="EMBL" id="BMDX01000001">
    <property type="protein sequence ID" value="GGA63009.1"/>
    <property type="molecule type" value="Genomic_DNA"/>
</dbReference>
<keyword evidence="1" id="KW-0732">Signal</keyword>
<comment type="caution">
    <text evidence="3">The sequence shown here is derived from an EMBL/GenBank/DDBJ whole genome shotgun (WGS) entry which is preliminary data.</text>
</comment>
<sequence length="166" mass="18917">MKKSIILLFTMLFSFGVQASEKASAESVERLMALTEVPKMMDAMHAQMTNIFSGMSKQLNLTAEQQPAFDEYMRKLAVLLKQEMNWDKLKAPMIEIYANRFTEDEIQGLITFYESEIGQSMVKKMPLIMQDSAAISQQLMMSFMPKLKQLAQELQKDLANSKQADG</sequence>
<organism evidence="3 4">
    <name type="scientific">Neiella marina</name>
    <dbReference type="NCBI Taxonomy" id="508461"/>
    <lineage>
        <taxon>Bacteria</taxon>
        <taxon>Pseudomonadati</taxon>
        <taxon>Pseudomonadota</taxon>
        <taxon>Gammaproteobacteria</taxon>
        <taxon>Alteromonadales</taxon>
        <taxon>Echinimonadaceae</taxon>
        <taxon>Neiella</taxon>
    </lineage>
</organism>
<evidence type="ECO:0000313" key="3">
    <source>
        <dbReference type="EMBL" id="GGA63009.1"/>
    </source>
</evidence>
<protein>
    <recommendedName>
        <fullName evidence="2">DUF2059 domain-containing protein</fullName>
    </recommendedName>
</protein>
<name>A0A8J2U1I5_9GAMM</name>
<dbReference type="RefSeq" id="WP_158100453.1">
    <property type="nucleotide sequence ID" value="NZ_BMDX01000001.1"/>
</dbReference>
<feature type="domain" description="DUF2059" evidence="2">
    <location>
        <begin position="87"/>
        <end position="145"/>
    </location>
</feature>
<dbReference type="Pfam" id="PF09832">
    <property type="entry name" value="DUF2059"/>
    <property type="match status" value="1"/>
</dbReference>
<dbReference type="InterPro" id="IPR018637">
    <property type="entry name" value="DUF2059"/>
</dbReference>
<feature type="chain" id="PRO_5035228822" description="DUF2059 domain-containing protein" evidence="1">
    <location>
        <begin position="20"/>
        <end position="166"/>
    </location>
</feature>
<keyword evidence="4" id="KW-1185">Reference proteome</keyword>
<reference evidence="4" key="1">
    <citation type="journal article" date="2019" name="Int. J. Syst. Evol. Microbiol.">
        <title>The Global Catalogue of Microorganisms (GCM) 10K type strain sequencing project: providing services to taxonomists for standard genome sequencing and annotation.</title>
        <authorList>
            <consortium name="The Broad Institute Genomics Platform"/>
            <consortium name="The Broad Institute Genome Sequencing Center for Infectious Disease"/>
            <person name="Wu L."/>
            <person name="Ma J."/>
        </authorList>
    </citation>
    <scope>NUCLEOTIDE SEQUENCE [LARGE SCALE GENOMIC DNA]</scope>
    <source>
        <strain evidence="4">CGMCC 1.10130</strain>
    </source>
</reference>
<evidence type="ECO:0000259" key="2">
    <source>
        <dbReference type="Pfam" id="PF09832"/>
    </source>
</evidence>
<dbReference type="Proteomes" id="UP000619743">
    <property type="component" value="Unassembled WGS sequence"/>
</dbReference>
<accession>A0A8J2U1I5</accession>
<gene>
    <name evidence="3" type="ORF">GCM10011369_00360</name>
</gene>